<keyword evidence="1" id="KW-0812">Transmembrane</keyword>
<protein>
    <submittedName>
        <fullName evidence="2">Uncharacterized protein</fullName>
    </submittedName>
</protein>
<name>A0A6C0ITE1_9ZZZZ</name>
<evidence type="ECO:0000256" key="1">
    <source>
        <dbReference type="SAM" id="Phobius"/>
    </source>
</evidence>
<dbReference type="AlphaFoldDB" id="A0A6C0ITE1"/>
<dbReference type="EMBL" id="MN740255">
    <property type="protein sequence ID" value="QHT96312.1"/>
    <property type="molecule type" value="Genomic_DNA"/>
</dbReference>
<dbReference type="SUPFAM" id="SSF81330">
    <property type="entry name" value="Gated mechanosensitive channel"/>
    <property type="match status" value="1"/>
</dbReference>
<dbReference type="Gene3D" id="1.10.1200.120">
    <property type="entry name" value="Large-conductance mechanosensitive channel, MscL, domain 1"/>
    <property type="match status" value="1"/>
</dbReference>
<feature type="transmembrane region" description="Helical" evidence="1">
    <location>
        <begin position="81"/>
        <end position="102"/>
    </location>
</feature>
<reference evidence="2" key="1">
    <citation type="journal article" date="2020" name="Nature">
        <title>Giant virus diversity and host interactions through global metagenomics.</title>
        <authorList>
            <person name="Schulz F."/>
            <person name="Roux S."/>
            <person name="Paez-Espino D."/>
            <person name="Jungbluth S."/>
            <person name="Walsh D.A."/>
            <person name="Denef V.J."/>
            <person name="McMahon K.D."/>
            <person name="Konstantinidis K.T."/>
            <person name="Eloe-Fadrosh E.A."/>
            <person name="Kyrpides N.C."/>
            <person name="Woyke T."/>
        </authorList>
    </citation>
    <scope>NUCLEOTIDE SEQUENCE</scope>
    <source>
        <strain evidence="2">GVMAG-M-3300024302-11</strain>
    </source>
</reference>
<proteinExistence type="predicted"/>
<accession>A0A6C0ITE1</accession>
<keyword evidence="1" id="KW-0472">Membrane</keyword>
<sequence length="106" mass="12247">MNNTSNIFKEFLSFLKNNNIVSTIIATVLSTHVTELTTSFADNIILPIIYRDGNRDGKPDINSIDNYIFKINGIDFKLGKFYIVFTKVLIIFILLFIIKRYITNSY</sequence>
<dbReference type="InterPro" id="IPR036019">
    <property type="entry name" value="MscL_channel"/>
</dbReference>
<organism evidence="2">
    <name type="scientific">viral metagenome</name>
    <dbReference type="NCBI Taxonomy" id="1070528"/>
    <lineage>
        <taxon>unclassified sequences</taxon>
        <taxon>metagenomes</taxon>
        <taxon>organismal metagenomes</taxon>
    </lineage>
</organism>
<keyword evidence="1" id="KW-1133">Transmembrane helix</keyword>
<evidence type="ECO:0000313" key="2">
    <source>
        <dbReference type="EMBL" id="QHT96312.1"/>
    </source>
</evidence>